<accession>A0A6J4JRW3</accession>
<evidence type="ECO:0000256" key="1">
    <source>
        <dbReference type="PROSITE-ProRule" id="PRU00325"/>
    </source>
</evidence>
<keyword evidence="1" id="KW-0863">Zinc-finger</keyword>
<evidence type="ECO:0000313" key="3">
    <source>
        <dbReference type="EMBL" id="CAA9285872.1"/>
    </source>
</evidence>
<dbReference type="EMBL" id="CADCTK010000866">
    <property type="protein sequence ID" value="CAA9285872.1"/>
    <property type="molecule type" value="Genomic_DNA"/>
</dbReference>
<reference evidence="3" key="1">
    <citation type="submission" date="2020-02" db="EMBL/GenBank/DDBJ databases">
        <authorList>
            <person name="Meier V. D."/>
        </authorList>
    </citation>
    <scope>NUCLEOTIDE SEQUENCE</scope>
    <source>
        <strain evidence="3">AVDCRST_MAG26</strain>
    </source>
</reference>
<gene>
    <name evidence="3" type="ORF">AVDCRST_MAG26-3723</name>
</gene>
<dbReference type="InterPro" id="IPR007527">
    <property type="entry name" value="Znf_SWIM"/>
</dbReference>
<protein>
    <recommendedName>
        <fullName evidence="2">SWIM-type domain-containing protein</fullName>
    </recommendedName>
</protein>
<dbReference type="PROSITE" id="PS50966">
    <property type="entry name" value="ZF_SWIM"/>
    <property type="match status" value="1"/>
</dbReference>
<organism evidence="3">
    <name type="scientific">uncultured Chloroflexia bacterium</name>
    <dbReference type="NCBI Taxonomy" id="1672391"/>
    <lineage>
        <taxon>Bacteria</taxon>
        <taxon>Bacillati</taxon>
        <taxon>Chloroflexota</taxon>
        <taxon>Chloroflexia</taxon>
        <taxon>environmental samples</taxon>
    </lineage>
</organism>
<dbReference type="AlphaFoldDB" id="A0A6J4JRW3"/>
<sequence>MHSDLIGKIEKAKRYAQEPERFAVEKMTAHFRGGSSDHAITLDDDQWSCDCNFFRTWQTCSHIMAVQRILAPMLSSEAKKPAGPPYVSERLIEAAG</sequence>
<name>A0A6J4JRW3_9CHLR</name>
<proteinExistence type="predicted"/>
<feature type="domain" description="SWIM-type" evidence="2">
    <location>
        <begin position="38"/>
        <end position="71"/>
    </location>
</feature>
<keyword evidence="1" id="KW-0479">Metal-binding</keyword>
<dbReference type="GO" id="GO:0008270">
    <property type="term" value="F:zinc ion binding"/>
    <property type="evidence" value="ECO:0007669"/>
    <property type="project" value="UniProtKB-KW"/>
</dbReference>
<evidence type="ECO:0000259" key="2">
    <source>
        <dbReference type="PROSITE" id="PS50966"/>
    </source>
</evidence>
<keyword evidence="1" id="KW-0862">Zinc</keyword>